<dbReference type="InterPro" id="IPR011009">
    <property type="entry name" value="Kinase-like_dom_sf"/>
</dbReference>
<gene>
    <name evidence="2" type="ORF">Ae201684_017408</name>
</gene>
<dbReference type="VEuPathDB" id="FungiDB:AeMF1_005624"/>
<proteinExistence type="predicted"/>
<dbReference type="Pfam" id="PF07714">
    <property type="entry name" value="PK_Tyr_Ser-Thr"/>
    <property type="match status" value="1"/>
</dbReference>
<keyword evidence="3" id="KW-1185">Reference proteome</keyword>
<feature type="domain" description="Serine-threonine/tyrosine-protein kinase catalytic" evidence="1">
    <location>
        <begin position="21"/>
        <end position="110"/>
    </location>
</feature>
<dbReference type="EMBL" id="VJMJ01000296">
    <property type="protein sequence ID" value="KAF0723736.1"/>
    <property type="molecule type" value="Genomic_DNA"/>
</dbReference>
<dbReference type="Gene3D" id="3.30.200.20">
    <property type="entry name" value="Phosphorylase Kinase, domain 1"/>
    <property type="match status" value="1"/>
</dbReference>
<protein>
    <recommendedName>
        <fullName evidence="1">Serine-threonine/tyrosine-protein kinase catalytic domain-containing protein</fullName>
    </recommendedName>
</protein>
<dbReference type="GO" id="GO:0004672">
    <property type="term" value="F:protein kinase activity"/>
    <property type="evidence" value="ECO:0007669"/>
    <property type="project" value="InterPro"/>
</dbReference>
<dbReference type="AlphaFoldDB" id="A0A6G0WAX6"/>
<dbReference type="Proteomes" id="UP000481153">
    <property type="component" value="Unassembled WGS sequence"/>
</dbReference>
<dbReference type="SUPFAM" id="SSF56112">
    <property type="entry name" value="Protein kinase-like (PK-like)"/>
    <property type="match status" value="1"/>
</dbReference>
<evidence type="ECO:0000259" key="1">
    <source>
        <dbReference type="Pfam" id="PF07714"/>
    </source>
</evidence>
<organism evidence="2 3">
    <name type="scientific">Aphanomyces euteiches</name>
    <dbReference type="NCBI Taxonomy" id="100861"/>
    <lineage>
        <taxon>Eukaryota</taxon>
        <taxon>Sar</taxon>
        <taxon>Stramenopiles</taxon>
        <taxon>Oomycota</taxon>
        <taxon>Saprolegniomycetes</taxon>
        <taxon>Saprolegniales</taxon>
        <taxon>Verrucalvaceae</taxon>
        <taxon>Aphanomyces</taxon>
    </lineage>
</organism>
<sequence length="118" mass="13671">MTLELSPEKIQFDPNDTSTILSRDGFACVFKGTYQGQSVAVKRFDQIHNADSTEFEAAIAKEIQRWKEISHEPYMLTLLGVCTKMPAPIIVTELYQTNIRRYVRDHREKLLPMVYQFA</sequence>
<dbReference type="InterPro" id="IPR001245">
    <property type="entry name" value="Ser-Thr/Tyr_kinase_cat_dom"/>
</dbReference>
<name>A0A6G0WAX6_9STRA</name>
<accession>A0A6G0WAX6</accession>
<comment type="caution">
    <text evidence="2">The sequence shown here is derived from an EMBL/GenBank/DDBJ whole genome shotgun (WGS) entry which is preliminary data.</text>
</comment>
<evidence type="ECO:0000313" key="2">
    <source>
        <dbReference type="EMBL" id="KAF0723736.1"/>
    </source>
</evidence>
<evidence type="ECO:0000313" key="3">
    <source>
        <dbReference type="Proteomes" id="UP000481153"/>
    </source>
</evidence>
<reference evidence="2 3" key="1">
    <citation type="submission" date="2019-07" db="EMBL/GenBank/DDBJ databases">
        <title>Genomics analysis of Aphanomyces spp. identifies a new class of oomycete effector associated with host adaptation.</title>
        <authorList>
            <person name="Gaulin E."/>
        </authorList>
    </citation>
    <scope>NUCLEOTIDE SEQUENCE [LARGE SCALE GENOMIC DNA]</scope>
    <source>
        <strain evidence="2 3">ATCC 201684</strain>
    </source>
</reference>